<evidence type="ECO:0000256" key="1">
    <source>
        <dbReference type="SAM" id="MobiDB-lite"/>
    </source>
</evidence>
<reference evidence="2 3" key="1">
    <citation type="submission" date="2024-08" db="EMBL/GenBank/DDBJ databases">
        <title>Insights into the chromosomal genome structure of Flemingia macrophylla.</title>
        <authorList>
            <person name="Ding Y."/>
            <person name="Zhao Y."/>
            <person name="Bi W."/>
            <person name="Wu M."/>
            <person name="Zhao G."/>
            <person name="Gong Y."/>
            <person name="Li W."/>
            <person name="Zhang P."/>
        </authorList>
    </citation>
    <scope>NUCLEOTIDE SEQUENCE [LARGE SCALE GENOMIC DNA]</scope>
    <source>
        <strain evidence="2">DYQJB</strain>
        <tissue evidence="2">Leaf</tissue>
    </source>
</reference>
<feature type="region of interest" description="Disordered" evidence="1">
    <location>
        <begin position="75"/>
        <end position="98"/>
    </location>
</feature>
<dbReference type="Proteomes" id="UP001603857">
    <property type="component" value="Unassembled WGS sequence"/>
</dbReference>
<accession>A0ABD1NLH4</accession>
<organism evidence="2 3">
    <name type="scientific">Flemingia macrophylla</name>
    <dbReference type="NCBI Taxonomy" id="520843"/>
    <lineage>
        <taxon>Eukaryota</taxon>
        <taxon>Viridiplantae</taxon>
        <taxon>Streptophyta</taxon>
        <taxon>Embryophyta</taxon>
        <taxon>Tracheophyta</taxon>
        <taxon>Spermatophyta</taxon>
        <taxon>Magnoliopsida</taxon>
        <taxon>eudicotyledons</taxon>
        <taxon>Gunneridae</taxon>
        <taxon>Pentapetalae</taxon>
        <taxon>rosids</taxon>
        <taxon>fabids</taxon>
        <taxon>Fabales</taxon>
        <taxon>Fabaceae</taxon>
        <taxon>Papilionoideae</taxon>
        <taxon>50 kb inversion clade</taxon>
        <taxon>NPAAA clade</taxon>
        <taxon>indigoferoid/millettioid clade</taxon>
        <taxon>Phaseoleae</taxon>
        <taxon>Flemingia</taxon>
    </lineage>
</organism>
<gene>
    <name evidence="2" type="ORF">Fmac_002986</name>
</gene>
<evidence type="ECO:0000313" key="2">
    <source>
        <dbReference type="EMBL" id="KAL2348986.1"/>
    </source>
</evidence>
<keyword evidence="3" id="KW-1185">Reference proteome</keyword>
<proteinExistence type="predicted"/>
<dbReference type="AlphaFoldDB" id="A0ABD1NLH4"/>
<name>A0ABD1NLH4_9FABA</name>
<dbReference type="EMBL" id="JBGMDY010000001">
    <property type="protein sequence ID" value="KAL2348986.1"/>
    <property type="molecule type" value="Genomic_DNA"/>
</dbReference>
<evidence type="ECO:0000313" key="3">
    <source>
        <dbReference type="Proteomes" id="UP001603857"/>
    </source>
</evidence>
<comment type="caution">
    <text evidence="2">The sequence shown here is derived from an EMBL/GenBank/DDBJ whole genome shotgun (WGS) entry which is preliminary data.</text>
</comment>
<protein>
    <submittedName>
        <fullName evidence="2">Uncharacterized protein</fullName>
    </submittedName>
</protein>
<sequence>MVNLSSSSTQCRLVEDVQLVVTSAHLPQLLAKLQRGEVADALEALGSEAVEDVVLALGGVLVAPSAQCLSFPSPKNPSHLAEAPSTTSSGPPRPSGDLLFGNIGFQQEAAEVEVEAEGQEAVERAVSGEAHQPPIPRHVVGDRQLQLRKPLLRHRPALIPGHCSLPQDDHHIVRHRGCSRAGPTPNLVLRTDMQILVRLMSQGSPCPLRPCHRCRLQLRWLPHCLQQLRRPLPHLDAFIGHCLKTLIDDENPPISFVNVDFQQEAAEVEVEAEGQEAVERAVSGESHRPPIPRHVVGDRQLQLRQPLLRHQPMLLPGHRADVIRRSSLLHQGAACLLRWLLAWQDCSLPQDAHQIVRHRGCSRVGPTPNLVLRIDMQILVRLVSHGSPHPPRPVTAVDFNCDGSLIVSSSYDGLCRI</sequence>